<name>A2D7U8_TRIV3</name>
<reference evidence="1" key="1">
    <citation type="submission" date="2006-10" db="EMBL/GenBank/DDBJ databases">
        <authorList>
            <person name="Amadeo P."/>
            <person name="Zhao Q."/>
            <person name="Wortman J."/>
            <person name="Fraser-Liggett C."/>
            <person name="Carlton J."/>
        </authorList>
    </citation>
    <scope>NUCLEOTIDE SEQUENCE</scope>
    <source>
        <strain evidence="1">G3</strain>
    </source>
</reference>
<evidence type="ECO:0000313" key="1">
    <source>
        <dbReference type="EMBL" id="EAY23381.1"/>
    </source>
</evidence>
<dbReference type="VEuPathDB" id="TrichDB:TVAGG3_1044960"/>
<sequence>MSQEPGDFLTIQTNAITFSLIAKHLLPKHEIENIGVLMSNCLDGLIDPDEMIKEVSNIMKSYHNIDMVWKALIERDAVHMTPLYTDLTQFIRHLLECGVPEYYIISFLTTIITHVRRNVRNIKLISLILNYQFLKKYHGISVKYLLMSCFKIASRIERLKIKTNLPPIFNVYSLIYQPIPEQISPPSIRYKDVVNKPPAQANKPEENEISLGFSYRQTKFLISPLPSTLILNTYAKSSRVGSEGGTFAKVSDFERFFNYLITYAHTVFESFVTADISSYAMIRFNQGSKFLLKNAITDLYHGEASTVYRYIERTDDFKLLKKRVKQNLKNFVDYRFRIEEKVSLFTDVYPVFDVQTFIKFSNRSEPTKIIFDIQNSNACFIIAELCMNYMPRIGMFINNVLPIFTLNVNEKCSILCNDSIACALYYFNLACSEMVNLLKPAEEKEPSLRAIIDSAVFEVESKYCHAINSEVTDFLDTFFGKFTRNTLEFYSLLEESVSKFGKKTPSLFKLVLNLEKVLHAAEKCGLDRNYSKYIKLAKVFGKATGPRADEILNSRFPLLKKKLAPISLISGLVKLDIDGNTKEMTITPITL</sequence>
<dbReference type="AlphaFoldDB" id="A2D7U8"/>
<keyword evidence="2" id="KW-1185">Reference proteome</keyword>
<proteinExistence type="predicted"/>
<dbReference type="KEGG" id="tva:5468913"/>
<dbReference type="InParanoid" id="A2D7U8"/>
<protein>
    <submittedName>
        <fullName evidence="1">Uncharacterized protein</fullName>
    </submittedName>
</protein>
<gene>
    <name evidence="1" type="ORF">TVAG_070440</name>
</gene>
<dbReference type="Proteomes" id="UP000001542">
    <property type="component" value="Unassembled WGS sequence"/>
</dbReference>
<accession>A2D7U8</accession>
<dbReference type="EMBL" id="DS113178">
    <property type="protein sequence ID" value="EAY23381.1"/>
    <property type="molecule type" value="Genomic_DNA"/>
</dbReference>
<evidence type="ECO:0000313" key="2">
    <source>
        <dbReference type="Proteomes" id="UP000001542"/>
    </source>
</evidence>
<dbReference type="VEuPathDB" id="TrichDB:TVAG_070440"/>
<organism evidence="1 2">
    <name type="scientific">Trichomonas vaginalis (strain ATCC PRA-98 / G3)</name>
    <dbReference type="NCBI Taxonomy" id="412133"/>
    <lineage>
        <taxon>Eukaryota</taxon>
        <taxon>Metamonada</taxon>
        <taxon>Parabasalia</taxon>
        <taxon>Trichomonadida</taxon>
        <taxon>Trichomonadidae</taxon>
        <taxon>Trichomonas</taxon>
    </lineage>
</organism>
<reference evidence="1" key="2">
    <citation type="journal article" date="2007" name="Science">
        <title>Draft genome sequence of the sexually transmitted pathogen Trichomonas vaginalis.</title>
        <authorList>
            <person name="Carlton J.M."/>
            <person name="Hirt R.P."/>
            <person name="Silva J.C."/>
            <person name="Delcher A.L."/>
            <person name="Schatz M."/>
            <person name="Zhao Q."/>
            <person name="Wortman J.R."/>
            <person name="Bidwell S.L."/>
            <person name="Alsmark U.C.M."/>
            <person name="Besteiro S."/>
            <person name="Sicheritz-Ponten T."/>
            <person name="Noel C.J."/>
            <person name="Dacks J.B."/>
            <person name="Foster P.G."/>
            <person name="Simillion C."/>
            <person name="Van de Peer Y."/>
            <person name="Miranda-Saavedra D."/>
            <person name="Barton G.J."/>
            <person name="Westrop G.D."/>
            <person name="Mueller S."/>
            <person name="Dessi D."/>
            <person name="Fiori P.L."/>
            <person name="Ren Q."/>
            <person name="Paulsen I."/>
            <person name="Zhang H."/>
            <person name="Bastida-Corcuera F.D."/>
            <person name="Simoes-Barbosa A."/>
            <person name="Brown M.T."/>
            <person name="Hayes R.D."/>
            <person name="Mukherjee M."/>
            <person name="Okumura C.Y."/>
            <person name="Schneider R."/>
            <person name="Smith A.J."/>
            <person name="Vanacova S."/>
            <person name="Villalvazo M."/>
            <person name="Haas B.J."/>
            <person name="Pertea M."/>
            <person name="Feldblyum T.V."/>
            <person name="Utterback T.R."/>
            <person name="Shu C.L."/>
            <person name="Osoegawa K."/>
            <person name="de Jong P.J."/>
            <person name="Hrdy I."/>
            <person name="Horvathova L."/>
            <person name="Zubacova Z."/>
            <person name="Dolezal P."/>
            <person name="Malik S.B."/>
            <person name="Logsdon J.M. Jr."/>
            <person name="Henze K."/>
            <person name="Gupta A."/>
            <person name="Wang C.C."/>
            <person name="Dunne R.L."/>
            <person name="Upcroft J.A."/>
            <person name="Upcroft P."/>
            <person name="White O."/>
            <person name="Salzberg S.L."/>
            <person name="Tang P."/>
            <person name="Chiu C.-H."/>
            <person name="Lee Y.-S."/>
            <person name="Embley T.M."/>
            <person name="Coombs G.H."/>
            <person name="Mottram J.C."/>
            <person name="Tachezy J."/>
            <person name="Fraser-Liggett C.M."/>
            <person name="Johnson P.J."/>
        </authorList>
    </citation>
    <scope>NUCLEOTIDE SEQUENCE [LARGE SCALE GENOMIC DNA]</scope>
    <source>
        <strain evidence="1">G3</strain>
    </source>
</reference>